<feature type="transmembrane region" description="Helical" evidence="7">
    <location>
        <begin position="189"/>
        <end position="206"/>
    </location>
</feature>
<evidence type="ECO:0000256" key="4">
    <source>
        <dbReference type="ARBA" id="ARBA00022692"/>
    </source>
</evidence>
<dbReference type="PANTHER" id="PTHR30151">
    <property type="entry name" value="ALKANE SULFONATE ABC TRANSPORTER-RELATED, MEMBRANE SUBUNIT"/>
    <property type="match status" value="1"/>
</dbReference>
<dbReference type="Gene3D" id="1.10.3720.10">
    <property type="entry name" value="MetI-like"/>
    <property type="match status" value="1"/>
</dbReference>
<feature type="domain" description="ABC transmembrane type-1" evidence="8">
    <location>
        <begin position="56"/>
        <end position="236"/>
    </location>
</feature>
<dbReference type="CDD" id="cd06261">
    <property type="entry name" value="TM_PBP2"/>
    <property type="match status" value="1"/>
</dbReference>
<keyword evidence="4 7" id="KW-0812">Transmembrane</keyword>
<feature type="transmembrane region" description="Helical" evidence="7">
    <location>
        <begin position="120"/>
        <end position="141"/>
    </location>
</feature>
<keyword evidence="2 7" id="KW-0813">Transport</keyword>
<dbReference type="PANTHER" id="PTHR30151:SF0">
    <property type="entry name" value="ABC TRANSPORTER PERMEASE PROTEIN MJ0413-RELATED"/>
    <property type="match status" value="1"/>
</dbReference>
<dbReference type="PROSITE" id="PS50928">
    <property type="entry name" value="ABC_TM1"/>
    <property type="match status" value="1"/>
</dbReference>
<evidence type="ECO:0000259" key="8">
    <source>
        <dbReference type="PROSITE" id="PS50928"/>
    </source>
</evidence>
<evidence type="ECO:0000313" key="10">
    <source>
        <dbReference type="Proteomes" id="UP000283063"/>
    </source>
</evidence>
<proteinExistence type="inferred from homology"/>
<evidence type="ECO:0000256" key="3">
    <source>
        <dbReference type="ARBA" id="ARBA00022475"/>
    </source>
</evidence>
<sequence length="251" mass="27850">MVVFGTRIPPVFSLLIWIALWEIVGQLDLAFILPPFSSVMQELVLLIQRNDFQAAAWLTFQSFVIGMTISIVFGVSIGFIMGTSKIANGVLGMWVNIFASAPLSSLVPILMLLFGLGQTTIVVTVVLFSTWIIALDTYAGVRHISPSLVEMGRSFGASRFQMLTKILFWAALPEILAGVRMGLIRAVKGIVIGQLLVSVVALGRLFRTFSDNFQFEQFWALTVTLFIFALLFSSAIGWLEQRVEYYAKARI</sequence>
<evidence type="ECO:0000256" key="5">
    <source>
        <dbReference type="ARBA" id="ARBA00022989"/>
    </source>
</evidence>
<dbReference type="InterPro" id="IPR035906">
    <property type="entry name" value="MetI-like_sf"/>
</dbReference>
<dbReference type="EMBL" id="CP033219">
    <property type="protein sequence ID" value="AZV77315.1"/>
    <property type="molecule type" value="Genomic_DNA"/>
</dbReference>
<keyword evidence="3" id="KW-1003">Cell membrane</keyword>
<gene>
    <name evidence="9" type="ORF">EBB79_05040</name>
</gene>
<feature type="transmembrane region" description="Helical" evidence="7">
    <location>
        <begin position="12"/>
        <end position="34"/>
    </location>
</feature>
<keyword evidence="5 7" id="KW-1133">Transmembrane helix</keyword>
<name>A0A3T0MZY2_9RHOB</name>
<evidence type="ECO:0000256" key="2">
    <source>
        <dbReference type="ARBA" id="ARBA00022448"/>
    </source>
</evidence>
<protein>
    <submittedName>
        <fullName evidence="9">ABC transporter permease subunit</fullName>
    </submittedName>
</protein>
<keyword evidence="6 7" id="KW-0472">Membrane</keyword>
<reference evidence="9 10" key="1">
    <citation type="submission" date="2018-10" db="EMBL/GenBank/DDBJ databases">
        <title>Parasedimentitalea marina sp. nov., a psychrophilic bacterium isolated from deep seawater of the New Britain Trench.</title>
        <authorList>
            <person name="Cao J."/>
        </authorList>
    </citation>
    <scope>NUCLEOTIDE SEQUENCE [LARGE SCALE GENOMIC DNA]</scope>
    <source>
        <strain evidence="9 10">W43</strain>
    </source>
</reference>
<evidence type="ECO:0000256" key="7">
    <source>
        <dbReference type="RuleBase" id="RU363032"/>
    </source>
</evidence>
<comment type="similarity">
    <text evidence="7">Belongs to the binding-protein-dependent transport system permease family.</text>
</comment>
<feature type="transmembrane region" description="Helical" evidence="7">
    <location>
        <begin position="218"/>
        <end position="239"/>
    </location>
</feature>
<evidence type="ECO:0000256" key="6">
    <source>
        <dbReference type="ARBA" id="ARBA00023136"/>
    </source>
</evidence>
<feature type="transmembrane region" description="Helical" evidence="7">
    <location>
        <begin position="93"/>
        <end position="114"/>
    </location>
</feature>
<feature type="transmembrane region" description="Helical" evidence="7">
    <location>
        <begin position="54"/>
        <end position="81"/>
    </location>
</feature>
<organism evidence="9 10">
    <name type="scientific">Parasedimentitalea marina</name>
    <dbReference type="NCBI Taxonomy" id="2483033"/>
    <lineage>
        <taxon>Bacteria</taxon>
        <taxon>Pseudomonadati</taxon>
        <taxon>Pseudomonadota</taxon>
        <taxon>Alphaproteobacteria</taxon>
        <taxon>Rhodobacterales</taxon>
        <taxon>Paracoccaceae</taxon>
        <taxon>Parasedimentitalea</taxon>
    </lineage>
</organism>
<dbReference type="InterPro" id="IPR000515">
    <property type="entry name" value="MetI-like"/>
</dbReference>
<dbReference type="AlphaFoldDB" id="A0A3T0MZY2"/>
<dbReference type="Proteomes" id="UP000283063">
    <property type="component" value="Chromosome"/>
</dbReference>
<keyword evidence="10" id="KW-1185">Reference proteome</keyword>
<dbReference type="OrthoDB" id="9786495at2"/>
<dbReference type="Pfam" id="PF00528">
    <property type="entry name" value="BPD_transp_1"/>
    <property type="match status" value="1"/>
</dbReference>
<dbReference type="GO" id="GO:0055085">
    <property type="term" value="P:transmembrane transport"/>
    <property type="evidence" value="ECO:0007669"/>
    <property type="project" value="InterPro"/>
</dbReference>
<evidence type="ECO:0000256" key="1">
    <source>
        <dbReference type="ARBA" id="ARBA00004651"/>
    </source>
</evidence>
<comment type="subcellular location">
    <subcellularLocation>
        <location evidence="1 7">Cell membrane</location>
        <topology evidence="1 7">Multi-pass membrane protein</topology>
    </subcellularLocation>
</comment>
<dbReference type="SUPFAM" id="SSF161098">
    <property type="entry name" value="MetI-like"/>
    <property type="match status" value="1"/>
</dbReference>
<accession>A0A3T0MZY2</accession>
<dbReference type="KEGG" id="sedi:EBB79_05040"/>
<dbReference type="RefSeq" id="WP_127747870.1">
    <property type="nucleotide sequence ID" value="NZ_CP033219.1"/>
</dbReference>
<dbReference type="GO" id="GO:0005886">
    <property type="term" value="C:plasma membrane"/>
    <property type="evidence" value="ECO:0007669"/>
    <property type="project" value="UniProtKB-SubCell"/>
</dbReference>
<evidence type="ECO:0000313" key="9">
    <source>
        <dbReference type="EMBL" id="AZV77315.1"/>
    </source>
</evidence>